<dbReference type="InterPro" id="IPR036855">
    <property type="entry name" value="Znf_CCCH_sf"/>
</dbReference>
<dbReference type="OrthoDB" id="2417221at2759"/>
<dbReference type="Gene3D" id="3.30.160.60">
    <property type="entry name" value="Classic Zinc Finger"/>
    <property type="match status" value="1"/>
</dbReference>
<evidence type="ECO:0000256" key="2">
    <source>
        <dbReference type="ARBA" id="ARBA00022771"/>
    </source>
</evidence>
<dbReference type="GO" id="GO:0008270">
    <property type="term" value="F:zinc ion binding"/>
    <property type="evidence" value="ECO:0007669"/>
    <property type="project" value="UniProtKB-KW"/>
</dbReference>
<dbReference type="SUPFAM" id="SSF90229">
    <property type="entry name" value="CCCH zinc finger"/>
    <property type="match status" value="1"/>
</dbReference>
<accession>A0A9Q0MRG4</accession>
<dbReference type="PANTHER" id="PTHR16465">
    <property type="entry name" value="NUCLEASE-RELATED"/>
    <property type="match status" value="1"/>
</dbReference>
<dbReference type="InterPro" id="IPR036236">
    <property type="entry name" value="Znf_C2H2_sf"/>
</dbReference>
<keyword evidence="7" id="KW-1185">Reference proteome</keyword>
<keyword evidence="1 4" id="KW-0479">Metal-binding</keyword>
<evidence type="ECO:0000313" key="6">
    <source>
        <dbReference type="EMBL" id="KAJ6635569.1"/>
    </source>
</evidence>
<dbReference type="Pfam" id="PF00642">
    <property type="entry name" value="zf-CCCH"/>
    <property type="match status" value="1"/>
</dbReference>
<evidence type="ECO:0000256" key="1">
    <source>
        <dbReference type="ARBA" id="ARBA00022723"/>
    </source>
</evidence>
<reference evidence="6" key="1">
    <citation type="submission" date="2022-07" db="EMBL/GenBank/DDBJ databases">
        <authorList>
            <person name="Trinca V."/>
            <person name="Uliana J.V.C."/>
            <person name="Torres T.T."/>
            <person name="Ward R.J."/>
            <person name="Monesi N."/>
        </authorList>
    </citation>
    <scope>NUCLEOTIDE SEQUENCE</scope>
    <source>
        <strain evidence="6">HSMRA1968</strain>
        <tissue evidence="6">Whole embryos</tissue>
    </source>
</reference>
<evidence type="ECO:0000256" key="3">
    <source>
        <dbReference type="ARBA" id="ARBA00022833"/>
    </source>
</evidence>
<organism evidence="6 7">
    <name type="scientific">Pseudolycoriella hygida</name>
    <dbReference type="NCBI Taxonomy" id="35572"/>
    <lineage>
        <taxon>Eukaryota</taxon>
        <taxon>Metazoa</taxon>
        <taxon>Ecdysozoa</taxon>
        <taxon>Arthropoda</taxon>
        <taxon>Hexapoda</taxon>
        <taxon>Insecta</taxon>
        <taxon>Pterygota</taxon>
        <taxon>Neoptera</taxon>
        <taxon>Endopterygota</taxon>
        <taxon>Diptera</taxon>
        <taxon>Nematocera</taxon>
        <taxon>Sciaroidea</taxon>
        <taxon>Sciaridae</taxon>
        <taxon>Pseudolycoriella</taxon>
    </lineage>
</organism>
<dbReference type="SUPFAM" id="SSF57667">
    <property type="entry name" value="beta-beta-alpha zinc fingers"/>
    <property type="match status" value="1"/>
</dbReference>
<evidence type="ECO:0000259" key="5">
    <source>
        <dbReference type="PROSITE" id="PS50103"/>
    </source>
</evidence>
<name>A0A9Q0MRG4_9DIPT</name>
<evidence type="ECO:0000313" key="7">
    <source>
        <dbReference type="Proteomes" id="UP001151699"/>
    </source>
</evidence>
<dbReference type="PANTHER" id="PTHR16465:SF0">
    <property type="entry name" value="ZINC FINGER MATRIN-TYPE PROTEIN 5"/>
    <property type="match status" value="1"/>
</dbReference>
<dbReference type="Proteomes" id="UP001151699">
    <property type="component" value="Chromosome C"/>
</dbReference>
<keyword evidence="3 4" id="KW-0862">Zinc</keyword>
<dbReference type="Pfam" id="PF06220">
    <property type="entry name" value="zf-U1"/>
    <property type="match status" value="1"/>
</dbReference>
<keyword evidence="2 4" id="KW-0863">Zinc-finger</keyword>
<dbReference type="AlphaFoldDB" id="A0A9Q0MRG4"/>
<dbReference type="GO" id="GO:0005689">
    <property type="term" value="C:U12-type spliceosomal complex"/>
    <property type="evidence" value="ECO:0007669"/>
    <property type="project" value="TreeGrafter"/>
</dbReference>
<sequence length="162" mass="19141">MGKNYFCDYCDKILRNDSQLIKKHIVGFAHTSARNNHFAKCRDPENILAEESQKIPCQRFYQGECHFGGNCRFSHYTPEEITRIQHEVSSNAYEKWSREQPKFIDENRLENFLVELGKRPDTSQQLQFWNYHDEFLKSVCDLPTSLLKFDPKCIPSILSEWG</sequence>
<protein>
    <submittedName>
        <fullName evidence="6">Zinc finger matrin-type protein 5</fullName>
    </submittedName>
</protein>
<evidence type="ECO:0000256" key="4">
    <source>
        <dbReference type="PROSITE-ProRule" id="PRU00723"/>
    </source>
</evidence>
<dbReference type="InterPro" id="IPR013085">
    <property type="entry name" value="U1-CZ_Znf_C2H2"/>
</dbReference>
<feature type="domain" description="C3H1-type" evidence="5">
    <location>
        <begin position="51"/>
        <end position="78"/>
    </location>
</feature>
<dbReference type="Gene3D" id="4.10.1000.10">
    <property type="entry name" value="Zinc finger, CCCH-type"/>
    <property type="match status" value="1"/>
</dbReference>
<gene>
    <name evidence="6" type="primary">Zmat5</name>
    <name evidence="6" type="ORF">Bhyg_14155</name>
</gene>
<feature type="zinc finger region" description="C3H1-type" evidence="4">
    <location>
        <begin position="51"/>
        <end position="78"/>
    </location>
</feature>
<comment type="caution">
    <text evidence="6">The sequence shown here is derived from an EMBL/GenBank/DDBJ whole genome shotgun (WGS) entry which is preliminary data.</text>
</comment>
<dbReference type="EMBL" id="WJQU01000004">
    <property type="protein sequence ID" value="KAJ6635569.1"/>
    <property type="molecule type" value="Genomic_DNA"/>
</dbReference>
<proteinExistence type="predicted"/>
<dbReference type="InterPro" id="IPR000571">
    <property type="entry name" value="Znf_CCCH"/>
</dbReference>
<dbReference type="PROSITE" id="PS50103">
    <property type="entry name" value="ZF_C3H1"/>
    <property type="match status" value="1"/>
</dbReference>